<keyword evidence="4" id="KW-1185">Reference proteome</keyword>
<feature type="region of interest" description="Disordered" evidence="2">
    <location>
        <begin position="278"/>
        <end position="307"/>
    </location>
</feature>
<evidence type="ECO:0000256" key="1">
    <source>
        <dbReference type="SAM" id="Coils"/>
    </source>
</evidence>
<dbReference type="Pfam" id="PF03357">
    <property type="entry name" value="Snf7"/>
    <property type="match status" value="1"/>
</dbReference>
<dbReference type="GO" id="GO:0000815">
    <property type="term" value="C:ESCRT III complex"/>
    <property type="evidence" value="ECO:0007669"/>
    <property type="project" value="TreeGrafter"/>
</dbReference>
<feature type="compositionally biased region" description="Low complexity" evidence="2">
    <location>
        <begin position="278"/>
        <end position="288"/>
    </location>
</feature>
<dbReference type="InterPro" id="IPR005024">
    <property type="entry name" value="Snf7_fam"/>
</dbReference>
<reference evidence="3 4" key="1">
    <citation type="submission" date="2020-06" db="EMBL/GenBank/DDBJ databases">
        <title>Transcriptomic and genomic resources for Thalictrum thalictroides and T. hernandezii: Facilitating candidate gene discovery in an emerging model plant lineage.</title>
        <authorList>
            <person name="Arias T."/>
            <person name="Riano-Pachon D.M."/>
            <person name="Di Stilio V.S."/>
        </authorList>
    </citation>
    <scope>NUCLEOTIDE SEQUENCE [LARGE SCALE GENOMIC DNA]</scope>
    <source>
        <strain evidence="4">cv. WT478/WT964</strain>
        <tissue evidence="3">Leaves</tissue>
    </source>
</reference>
<gene>
    <name evidence="3" type="ORF">FRX31_017501</name>
</gene>
<evidence type="ECO:0000313" key="4">
    <source>
        <dbReference type="Proteomes" id="UP000554482"/>
    </source>
</evidence>
<dbReference type="GO" id="GO:0032511">
    <property type="term" value="P:late endosome to vacuole transport via multivesicular body sorting pathway"/>
    <property type="evidence" value="ECO:0007669"/>
    <property type="project" value="TreeGrafter"/>
</dbReference>
<evidence type="ECO:0000256" key="2">
    <source>
        <dbReference type="SAM" id="MobiDB-lite"/>
    </source>
</evidence>
<dbReference type="GO" id="GO:0009898">
    <property type="term" value="C:cytoplasmic side of plasma membrane"/>
    <property type="evidence" value="ECO:0007669"/>
    <property type="project" value="TreeGrafter"/>
</dbReference>
<dbReference type="OrthoDB" id="5592979at2759"/>
<dbReference type="Proteomes" id="UP000554482">
    <property type="component" value="Unassembled WGS sequence"/>
</dbReference>
<proteinExistence type="predicted"/>
<organism evidence="3 4">
    <name type="scientific">Thalictrum thalictroides</name>
    <name type="common">Rue-anemone</name>
    <name type="synonym">Anemone thalictroides</name>
    <dbReference type="NCBI Taxonomy" id="46969"/>
    <lineage>
        <taxon>Eukaryota</taxon>
        <taxon>Viridiplantae</taxon>
        <taxon>Streptophyta</taxon>
        <taxon>Embryophyta</taxon>
        <taxon>Tracheophyta</taxon>
        <taxon>Spermatophyta</taxon>
        <taxon>Magnoliopsida</taxon>
        <taxon>Ranunculales</taxon>
        <taxon>Ranunculaceae</taxon>
        <taxon>Thalictroideae</taxon>
        <taxon>Thalictrum</taxon>
    </lineage>
</organism>
<dbReference type="PANTHER" id="PTHR22761">
    <property type="entry name" value="CHARGED MULTIVESICULAR BODY PROTEIN"/>
    <property type="match status" value="1"/>
</dbReference>
<dbReference type="AlphaFoldDB" id="A0A7J6W9K6"/>
<name>A0A7J6W9K6_THATH</name>
<accession>A0A7J6W9K6</accession>
<evidence type="ECO:0000313" key="3">
    <source>
        <dbReference type="EMBL" id="KAF5192912.1"/>
    </source>
</evidence>
<dbReference type="PANTHER" id="PTHR22761:SF56">
    <property type="entry name" value="OS11G0123500 PROTEIN"/>
    <property type="match status" value="1"/>
</dbReference>
<sequence length="307" mass="34494">ALELLEKKVAFSKKKVSAEVDMAKKHLWAKNETAAIHCLKSKLIYEHDIEIRGSYQLFICNQIIVLERATATMETVEASRNGADTLKRTNKEMIIDNRDKMMDEINEQTENVKQIQEASSAPIGAAADLDKSLELLVKRVSFLKMKVSAEVDMAKEHLMAKNKTAAIHCLKRKLAYEHEIEIRGSYQPFIRNQMIVLESATATMETVEASRNGADTLKRTNKEMIINNVDKMMDEINEQTEQTENVKQIQEVLLAPIGAAADFDEDELEAAELEEQLLQPAATAPPAAVNVRIRETTDSPDYTSETS</sequence>
<dbReference type="EMBL" id="JABWDY010020760">
    <property type="protein sequence ID" value="KAF5192912.1"/>
    <property type="molecule type" value="Genomic_DNA"/>
</dbReference>
<feature type="non-terminal residue" evidence="3">
    <location>
        <position position="1"/>
    </location>
</feature>
<keyword evidence="1" id="KW-0175">Coiled coil</keyword>
<feature type="coiled-coil region" evidence="1">
    <location>
        <begin position="222"/>
        <end position="249"/>
    </location>
</feature>
<dbReference type="GO" id="GO:0005771">
    <property type="term" value="C:multivesicular body"/>
    <property type="evidence" value="ECO:0007669"/>
    <property type="project" value="TreeGrafter"/>
</dbReference>
<protein>
    <submittedName>
        <fullName evidence="3">Vacuolar protein sorting-associated protein 32-like protein</fullName>
    </submittedName>
</protein>
<dbReference type="GO" id="GO:0006900">
    <property type="term" value="P:vesicle budding from membrane"/>
    <property type="evidence" value="ECO:0007669"/>
    <property type="project" value="TreeGrafter"/>
</dbReference>
<comment type="caution">
    <text evidence="3">The sequence shown here is derived from an EMBL/GenBank/DDBJ whole genome shotgun (WGS) entry which is preliminary data.</text>
</comment>
<dbReference type="Gene3D" id="1.10.287.1060">
    <property type="entry name" value="ESAT-6-like"/>
    <property type="match status" value="2"/>
</dbReference>